<dbReference type="WBParaSite" id="ES5_v2.g9319.t1">
    <property type="protein sequence ID" value="ES5_v2.g9319.t1"/>
    <property type="gene ID" value="ES5_v2.g9319"/>
</dbReference>
<proteinExistence type="predicted"/>
<accession>A0AC34GWJ5</accession>
<dbReference type="Proteomes" id="UP000887579">
    <property type="component" value="Unplaced"/>
</dbReference>
<name>A0AC34GWJ5_9BILA</name>
<sequence length="191" mass="22724">MITVSFLKKNFRLLEDIKNTLSDKREIPYDIEHFDLQKFESRKIRSIKEAKGVLKKGQQVLERSLKMAKNSAALTTKSDSLLMRAFYRNEARVLLYPKIYDQNIPCPVEIINAFARCFEIYFIETFETMKYALENPAFIHEKDLDEFLLEMKCPEFKRLANRNIKNIKVVEDFKEIPCLEEVEKNWIRKNS</sequence>
<evidence type="ECO:0000313" key="2">
    <source>
        <dbReference type="WBParaSite" id="ES5_v2.g9319.t1"/>
    </source>
</evidence>
<protein>
    <submittedName>
        <fullName evidence="2">Uncharacterized protein</fullName>
    </submittedName>
</protein>
<organism evidence="1 2">
    <name type="scientific">Panagrolaimus sp. ES5</name>
    <dbReference type="NCBI Taxonomy" id="591445"/>
    <lineage>
        <taxon>Eukaryota</taxon>
        <taxon>Metazoa</taxon>
        <taxon>Ecdysozoa</taxon>
        <taxon>Nematoda</taxon>
        <taxon>Chromadorea</taxon>
        <taxon>Rhabditida</taxon>
        <taxon>Tylenchina</taxon>
        <taxon>Panagrolaimomorpha</taxon>
        <taxon>Panagrolaimoidea</taxon>
        <taxon>Panagrolaimidae</taxon>
        <taxon>Panagrolaimus</taxon>
    </lineage>
</organism>
<reference evidence="2" key="1">
    <citation type="submission" date="2022-11" db="UniProtKB">
        <authorList>
            <consortium name="WormBaseParasite"/>
        </authorList>
    </citation>
    <scope>IDENTIFICATION</scope>
</reference>
<evidence type="ECO:0000313" key="1">
    <source>
        <dbReference type="Proteomes" id="UP000887579"/>
    </source>
</evidence>